<dbReference type="PaxDb" id="435590-BVU_3360"/>
<evidence type="ECO:0000313" key="2">
    <source>
        <dbReference type="Proteomes" id="UP000002861"/>
    </source>
</evidence>
<protein>
    <submittedName>
        <fullName evidence="1">Uncharacterized protein</fullName>
    </submittedName>
</protein>
<name>A6L5M2_PHOV8</name>
<organism evidence="1 2">
    <name type="scientific">Phocaeicola vulgatus (strain ATCC 8482 / DSM 1447 / JCM 5826 / CCUG 4940 / NBRC 14291 / NCTC 11154)</name>
    <name type="common">Bacteroides vulgatus</name>
    <dbReference type="NCBI Taxonomy" id="435590"/>
    <lineage>
        <taxon>Bacteria</taxon>
        <taxon>Pseudomonadati</taxon>
        <taxon>Bacteroidota</taxon>
        <taxon>Bacteroidia</taxon>
        <taxon>Bacteroidales</taxon>
        <taxon>Bacteroidaceae</taxon>
        <taxon>Phocaeicola</taxon>
    </lineage>
</organism>
<dbReference type="AlphaFoldDB" id="A6L5M2"/>
<proteinExistence type="predicted"/>
<dbReference type="HOGENOM" id="CLU_2785476_0_0_10"/>
<dbReference type="GeneID" id="43500075"/>
<dbReference type="KEGG" id="bvu:BVU_3360"/>
<reference evidence="1 2" key="1">
    <citation type="journal article" date="2007" name="PLoS Biol.">
        <title>Evolution of symbiotic bacteria in the distal human intestine.</title>
        <authorList>
            <person name="Xu J."/>
            <person name="Mahowald M.A."/>
            <person name="Ley R.E."/>
            <person name="Lozupone C.A."/>
            <person name="Hamady M."/>
            <person name="Martens E.C."/>
            <person name="Henrissat B."/>
            <person name="Coutinho P.M."/>
            <person name="Minx P."/>
            <person name="Latreille P."/>
            <person name="Cordum H."/>
            <person name="Van Brunt A."/>
            <person name="Kim K."/>
            <person name="Fulton R.S."/>
            <person name="Fulton L.A."/>
            <person name="Clifton S.W."/>
            <person name="Wilson R.K."/>
            <person name="Knight R.D."/>
            <person name="Gordon J.I."/>
        </authorList>
    </citation>
    <scope>NUCLEOTIDE SEQUENCE [LARGE SCALE GENOMIC DNA]</scope>
    <source>
        <strain evidence="2">ATCC 8482 / DSM 1447 / JCM 5826 / CCUG 4940 / NBRC 14291 / NCTC 11154</strain>
    </source>
</reference>
<sequence length="68" mass="7714">MSKTMINTSSFQARENMILPSHQASWMAFMITTNPTFKRIANIIATGIKYMKNSTNTIAVYFLVSDSF</sequence>
<dbReference type="Proteomes" id="UP000002861">
    <property type="component" value="Chromosome"/>
</dbReference>
<gene>
    <name evidence="1" type="ordered locus">BVU_3360</name>
</gene>
<accession>A6L5M2</accession>
<dbReference type="RefSeq" id="WP_012055641.1">
    <property type="nucleotide sequence ID" value="NC_009614.1"/>
</dbReference>
<dbReference type="EMBL" id="CP000139">
    <property type="protein sequence ID" value="ABR40986.1"/>
    <property type="molecule type" value="Genomic_DNA"/>
</dbReference>
<evidence type="ECO:0000313" key="1">
    <source>
        <dbReference type="EMBL" id="ABR40986.1"/>
    </source>
</evidence>